<reference evidence="1" key="1">
    <citation type="submission" date="2023-05" db="EMBL/GenBank/DDBJ databases">
        <authorList>
            <person name="Stuckert A."/>
        </authorList>
    </citation>
    <scope>NUCLEOTIDE SEQUENCE</scope>
</reference>
<accession>A0ABN9AQN7</accession>
<protein>
    <submittedName>
        <fullName evidence="1">Uncharacterized protein</fullName>
    </submittedName>
</protein>
<organism evidence="1 2">
    <name type="scientific">Staurois parvus</name>
    <dbReference type="NCBI Taxonomy" id="386267"/>
    <lineage>
        <taxon>Eukaryota</taxon>
        <taxon>Metazoa</taxon>
        <taxon>Chordata</taxon>
        <taxon>Craniata</taxon>
        <taxon>Vertebrata</taxon>
        <taxon>Euteleostomi</taxon>
        <taxon>Amphibia</taxon>
        <taxon>Batrachia</taxon>
        <taxon>Anura</taxon>
        <taxon>Neobatrachia</taxon>
        <taxon>Ranoidea</taxon>
        <taxon>Ranidae</taxon>
        <taxon>Staurois</taxon>
    </lineage>
</organism>
<proteinExistence type="predicted"/>
<gene>
    <name evidence="1" type="ORF">SPARVUS_LOCUS1123160</name>
</gene>
<dbReference type="Proteomes" id="UP001162483">
    <property type="component" value="Unassembled WGS sequence"/>
</dbReference>
<comment type="caution">
    <text evidence="1">The sequence shown here is derived from an EMBL/GenBank/DDBJ whole genome shotgun (WGS) entry which is preliminary data.</text>
</comment>
<keyword evidence="2" id="KW-1185">Reference proteome</keyword>
<name>A0ABN9AQN7_9NEOB</name>
<sequence length="45" mass="5099">MYILQPITNLKLYLDGCVLIKIVSGLSRYRLIFLGSACTENLHTN</sequence>
<feature type="non-terminal residue" evidence="1">
    <location>
        <position position="45"/>
    </location>
</feature>
<evidence type="ECO:0000313" key="1">
    <source>
        <dbReference type="EMBL" id="CAI9536967.1"/>
    </source>
</evidence>
<dbReference type="EMBL" id="CATNWA010000434">
    <property type="protein sequence ID" value="CAI9536967.1"/>
    <property type="molecule type" value="Genomic_DNA"/>
</dbReference>
<evidence type="ECO:0000313" key="2">
    <source>
        <dbReference type="Proteomes" id="UP001162483"/>
    </source>
</evidence>